<reference evidence="1" key="1">
    <citation type="submission" date="2020-02" db="EMBL/GenBank/DDBJ databases">
        <title>Genome sequencing of the panga catfish, Pangasius djambal.</title>
        <authorList>
            <person name="Wen M."/>
            <person name="Zahm M."/>
            <person name="Roques C."/>
            <person name="Cabau C."/>
            <person name="Klopp C."/>
            <person name="Donnadieu C."/>
            <person name="Jouanno E."/>
            <person name="Avarre J.-C."/>
            <person name="Campet M."/>
            <person name="Ha T."/>
            <person name="Dugue R."/>
            <person name="Lampietro C."/>
            <person name="Louis A."/>
            <person name="Herpin A."/>
            <person name="Echchiki A."/>
            <person name="Berthelot C."/>
            <person name="Parey E."/>
            <person name="Roest-Crollius H."/>
            <person name="Braasch I."/>
            <person name="Postlethwait J.H."/>
            <person name="Bobe J."/>
            <person name="Montfort J."/>
            <person name="Bouchez O."/>
            <person name="Begum T."/>
            <person name="Schartl M."/>
            <person name="Gustiano R."/>
            <person name="Guiguen Y."/>
        </authorList>
    </citation>
    <scope>NUCLEOTIDE SEQUENCE</scope>
    <source>
        <strain evidence="1">Pdj_M5554</strain>
    </source>
</reference>
<protein>
    <submittedName>
        <fullName evidence="1">Uncharacterized protein</fullName>
    </submittedName>
</protein>
<keyword evidence="2" id="KW-1185">Reference proteome</keyword>
<proteinExistence type="predicted"/>
<organism evidence="1 2">
    <name type="scientific">Pangasius djambal</name>
    <dbReference type="NCBI Taxonomy" id="1691987"/>
    <lineage>
        <taxon>Eukaryota</taxon>
        <taxon>Metazoa</taxon>
        <taxon>Chordata</taxon>
        <taxon>Craniata</taxon>
        <taxon>Vertebrata</taxon>
        <taxon>Euteleostomi</taxon>
        <taxon>Actinopterygii</taxon>
        <taxon>Neopterygii</taxon>
        <taxon>Teleostei</taxon>
        <taxon>Ostariophysi</taxon>
        <taxon>Siluriformes</taxon>
        <taxon>Pangasiidae</taxon>
        <taxon>Pangasius</taxon>
    </lineage>
</organism>
<evidence type="ECO:0000313" key="2">
    <source>
        <dbReference type="Proteomes" id="UP000830395"/>
    </source>
</evidence>
<name>A0ACC5Z3A3_9TELE</name>
<dbReference type="Proteomes" id="UP000830395">
    <property type="component" value="Chromosome 16"/>
</dbReference>
<accession>A0ACC5Z3A3</accession>
<sequence>MADERKEQEEDQEKDQEKEQGEGRNFFMAYSDSDLSDSSSSDSDDGERKSSQKKSKKSGSSEGKAASSGGEAKSGSAGVHLPKPDELFRSVSKPAFLYNPLNKQIDWESRIVKAPEEPPKEFKVWKSNAVPPPQSYEVKEKKGPPPGMDMAIKWSSVYEDNGDDAPHRQAERARFLPDNELAQSDDDDDDDEEKAEKMTMSAKKRRVETFQQKEKRKRDLGQATSDKNFVEEEKRILRQCVE</sequence>
<evidence type="ECO:0000313" key="1">
    <source>
        <dbReference type="EMBL" id="MCJ8742057.1"/>
    </source>
</evidence>
<comment type="caution">
    <text evidence="1">The sequence shown here is derived from an EMBL/GenBank/DDBJ whole genome shotgun (WGS) entry which is preliminary data.</text>
</comment>
<gene>
    <name evidence="1" type="ORF">PDJAM_G00077900</name>
</gene>
<dbReference type="EMBL" id="CM040990">
    <property type="protein sequence ID" value="MCJ8742057.1"/>
    <property type="molecule type" value="Genomic_DNA"/>
</dbReference>